<dbReference type="EMBL" id="QUAL01000103">
    <property type="protein sequence ID" value="RIQ25266.1"/>
    <property type="molecule type" value="Genomic_DNA"/>
</dbReference>
<name>A0A418KRN9_9ACTN</name>
<keyword evidence="2" id="KW-1185">Reference proteome</keyword>
<evidence type="ECO:0000313" key="1">
    <source>
        <dbReference type="EMBL" id="RIQ25266.1"/>
    </source>
</evidence>
<sequence length="160" mass="17437">MLLLAAAVAAELRLFVFPPADEPVRADAVVVLGGPGDRMGLGWDLAREGLAPAVVVFVPDPRLCEPLAAVPEEICLTPEPPTTRGEARMVAELASERGWDHLVVVTAASQAVRARIRLERCFDGRLELVTVREDGLAQQLYRVFYENGAMIKALAFERDC</sequence>
<protein>
    <submittedName>
        <fullName evidence="1">YdcF family protein</fullName>
    </submittedName>
</protein>
<dbReference type="AlphaFoldDB" id="A0A418KRN9"/>
<proteinExistence type="predicted"/>
<dbReference type="Proteomes" id="UP000284057">
    <property type="component" value="Unassembled WGS sequence"/>
</dbReference>
<organism evidence="1 2">
    <name type="scientific">Jiangella rhizosphaerae</name>
    <dbReference type="NCBI Taxonomy" id="2293569"/>
    <lineage>
        <taxon>Bacteria</taxon>
        <taxon>Bacillati</taxon>
        <taxon>Actinomycetota</taxon>
        <taxon>Actinomycetes</taxon>
        <taxon>Jiangellales</taxon>
        <taxon>Jiangellaceae</taxon>
        <taxon>Jiangella</taxon>
    </lineage>
</organism>
<comment type="caution">
    <text evidence="1">The sequence shown here is derived from an EMBL/GenBank/DDBJ whole genome shotgun (WGS) entry which is preliminary data.</text>
</comment>
<reference evidence="1 2" key="1">
    <citation type="submission" date="2018-09" db="EMBL/GenBank/DDBJ databases">
        <title>Isolation, diversity and antifungal activity of actinobacteria from wheat.</title>
        <authorList>
            <person name="Han C."/>
        </authorList>
    </citation>
    <scope>NUCLEOTIDE SEQUENCE [LARGE SCALE GENOMIC DNA]</scope>
    <source>
        <strain evidence="1 2">NEAU-YY265</strain>
    </source>
</reference>
<accession>A0A418KRN9</accession>
<gene>
    <name evidence="1" type="ORF">DY240_11285</name>
</gene>
<evidence type="ECO:0000313" key="2">
    <source>
        <dbReference type="Proteomes" id="UP000284057"/>
    </source>
</evidence>